<reference evidence="2" key="1">
    <citation type="journal article" date="2019" name="Int. J. Syst. Evol. Microbiol.">
        <title>The Global Catalogue of Microorganisms (GCM) 10K type strain sequencing project: providing services to taxonomists for standard genome sequencing and annotation.</title>
        <authorList>
            <consortium name="The Broad Institute Genomics Platform"/>
            <consortium name="The Broad Institute Genome Sequencing Center for Infectious Disease"/>
            <person name="Wu L."/>
            <person name="Ma J."/>
        </authorList>
    </citation>
    <scope>NUCLEOTIDE SEQUENCE [LARGE SCALE GENOMIC DNA]</scope>
    <source>
        <strain evidence="2">CGMCC 1.10832</strain>
    </source>
</reference>
<sequence length="231" mass="26763">MKQKFQIIFILFLTLTACDCQYHLSGIVLDKVTKKPIQDVAIGKTDTTDLDNPFNRKTMTGKNEDYEVDGIAGTCDEITMYFNKEGYEPEKITFQNNSIDTILLQPITRKQTTIFDFNCDFEIINLQKLNQYPASDPDTTTCINWNLNKLEVKKNIRESQISGPEWHYMFGHYPCRIHGKILQDSVEFEYSINSGAWLTISLSDTTLLLGSFKEENNNYFQDTVWSEEEML</sequence>
<evidence type="ECO:0000313" key="1">
    <source>
        <dbReference type="EMBL" id="GGC25300.1"/>
    </source>
</evidence>
<accession>A0ABQ1LJM3</accession>
<comment type="caution">
    <text evidence="1">The sequence shown here is derived from an EMBL/GenBank/DDBJ whole genome shotgun (WGS) entry which is preliminary data.</text>
</comment>
<proteinExistence type="predicted"/>
<dbReference type="EMBL" id="BMEC01000002">
    <property type="protein sequence ID" value="GGC25300.1"/>
    <property type="molecule type" value="Genomic_DNA"/>
</dbReference>
<evidence type="ECO:0008006" key="3">
    <source>
        <dbReference type="Google" id="ProtNLM"/>
    </source>
</evidence>
<protein>
    <recommendedName>
        <fullName evidence="3">Carboxypeptidase regulatory-like domain-containing protein</fullName>
    </recommendedName>
</protein>
<keyword evidence="2" id="KW-1185">Reference proteome</keyword>
<dbReference type="PROSITE" id="PS51257">
    <property type="entry name" value="PROKAR_LIPOPROTEIN"/>
    <property type="match status" value="1"/>
</dbReference>
<gene>
    <name evidence="1" type="ORF">GCM10011506_08210</name>
</gene>
<evidence type="ECO:0000313" key="2">
    <source>
        <dbReference type="Proteomes" id="UP000636010"/>
    </source>
</evidence>
<dbReference type="Proteomes" id="UP000636010">
    <property type="component" value="Unassembled WGS sequence"/>
</dbReference>
<organism evidence="1 2">
    <name type="scientific">Marivirga lumbricoides</name>
    <dbReference type="NCBI Taxonomy" id="1046115"/>
    <lineage>
        <taxon>Bacteria</taxon>
        <taxon>Pseudomonadati</taxon>
        <taxon>Bacteroidota</taxon>
        <taxon>Cytophagia</taxon>
        <taxon>Cytophagales</taxon>
        <taxon>Marivirgaceae</taxon>
        <taxon>Marivirga</taxon>
    </lineage>
</organism>
<name>A0ABQ1LJM3_9BACT</name>